<protein>
    <recommendedName>
        <fullName evidence="7">Poly [ADP-ribose] polymerase</fullName>
        <shortName evidence="7">PARP</shortName>
        <ecNumber evidence="7">2.4.2.-</ecNumber>
    </recommendedName>
</protein>
<dbReference type="SUPFAM" id="SSF56399">
    <property type="entry name" value="ADP-ribosylation"/>
    <property type="match status" value="1"/>
</dbReference>
<dbReference type="Proteomes" id="UP001195483">
    <property type="component" value="Unassembled WGS sequence"/>
</dbReference>
<evidence type="ECO:0000259" key="10">
    <source>
        <dbReference type="PROSITE" id="PS51059"/>
    </source>
</evidence>
<dbReference type="PANTHER" id="PTHR14453:SF67">
    <property type="entry name" value="POLY [ADP-RIBOSE] POLYMERASE"/>
    <property type="match status" value="1"/>
</dbReference>
<dbReference type="InterPro" id="IPR012317">
    <property type="entry name" value="Poly(ADP-ribose)pol_cat_dom"/>
</dbReference>
<sequence>MEINTVDVRQIRSEENLTKEKVDERHISSEENLTKKTVDERQTSSEENLTKEIVDERQISSEENLTEDTIHERQINSEENLIKDTVDERQINSEENLIKDTVDERQINSEENLVKDMVDEKQISSEENLTKETVHERQINSEENLTKDTTDERQISSEENLTKDTIHERQISSEENLTEDTIHERQISSEENLTKDTVDERQISSEENLTKDSYLKSINMKTSEKKGIINLTAKRSPWSSLIMKNVKEEGFKQDRDNQSGPEYEKLHIPVNLGDKKVESVDDEEGKIDACFSHFSSNNLDLNFTMRMLDISSQSLKENSVNQKFEVAWSQENPPVQNERSLLPERTSSPSGALEQKMQFSLPDVKAEATQIEVPQTSTGVSLQTRTLPEVQQIIGGYSPNQTIPQPGMDTEVPGTGMPQPVVGVSLKNGNASPMASMEVNSSFIIEQVKSSISPWQQNAYIMPGQLNSSGGTTRPMVLPGYTGSYAYYPWQAMPVIPPGGHPMSYSPYPTGPYGTKHPAPSPAVQHNPTASSHPVYHPPSQASLMYMRSPMYYQTNKGGSIGHEGLRDTAGQWLAVPRMGQMEEIGGHVDMQAAIEEVEKKCLRSEKEDEFPRMLRVKGFTRSVSHETLEMFFENTKRCGGGEIESIEFGRSRKEVFITFKDPTVVQSVLEKQKRERFSLEKMELTVEEYVPSPPDPLRLFLTNLSPRVTHECLLLYLEPCSNSAVVEVLDGRSSGTALVTFSEPPDIDWLLKRVKEKPLEGNYIQVKRVPVTRSVQLMGLHPTTTNDTVELYFENAKRSGGGPVEYVRFGRDKQSCVVFFENAKDAERVCKRPHTIDNKHIKVNLYYECLDDDLDSEEFSDLTRGILDAVELKDFNHQILRFLVKNERHRQKFEKNLSDLYGVAKWPSSVESHLIIECTVKVEDKSASSLLKDWSARIVDKVNSFIADIEVAEFNVIQLAWPRVLESLQKIDIDNPDDVSMFVEQHKCIITLAGLKITVEQLKKTVQDIIATVESEIELEKKRIRETKDLKAYEITLLRALHFKQDMEKMCPGLQLDLDRSKQVAIFVGQANDVQKAVIQMYEKLHNFVSSSMQMSKAAKNLLSVKETCKYIKQKMVAEKIIGVWDVARPEAVTLYGQDEREVRNAIQLVKDCIIEKDIQLDDAMAKTVQGKECSQLLKKILDKYIGLVAIETSKTNIMVVGVDNIVQGVIDEIKDYLDKHSVQEIFLKSDSMMVKFIQRYKMEDITALEKRFESLYAKLTIIDYKDQKGIKINGTKDGCKEVKTALAEIAKTIMIKEHVMTNTVGLINFFQGSKGRDQLSSIESNCKCFIEMKDSFTPSNQQLEGASGGYSSGSEDDDWQPPSDSGGANVDIGKIKVSVVKGELAKQVVDVIVNSTNKKLELNTGLISKTILKHGGDNIQRECLQQYPNGVNPGQVVVTSGGQLSCMNVYHGCLSAYDGEQGNSIELMKTFVLNCLKQADQSGLKSMAFPALGTGNLQFPADEVGKLMVRCIESFGKKTPNTSLKDISLVVYPSDLKIFQAFTVVLGGTTVSFASTLRSVPSSSVVSIVAKTPVVAKSLKGRRKSSSLVFNITVDSELNFQAAVRDLQSFIKNEFIVKEIASSRETVSNLLKKQVTDMMGMGQGNTMVLVNRKKGVIQVSGTYKDVLNTYDAIMTYLCKKEEAQHTMSDLSLPSSWTKMAPSENMKCVTLNPSDKEFMDVSRKFLDSAGGSGHQKGVYATSKISYSGIRQLTVIKIERVQNRSLYQNYKAKKKYMEQHRKGGVNKKELWHGTDGTNIANINSNGFKMSYRGSGCHDAGTCFAVDVSFTVSGYSGVQKLSRVNCYCHPDENGHRHIYLANVLTGESVVTKTPAIPVRRSTLQDLDYALDREYDSTTDNMANPQMFVIFHYTQAYPLYHITFR</sequence>
<dbReference type="PANTHER" id="PTHR14453">
    <property type="entry name" value="PARP/ZINC FINGER CCCH TYPE DOMAIN CONTAINING PROTEIN"/>
    <property type="match status" value="1"/>
</dbReference>
<dbReference type="Gene3D" id="3.40.220.10">
    <property type="entry name" value="Leucine Aminopeptidase, subunit E, domain 1"/>
    <property type="match status" value="1"/>
</dbReference>
<feature type="compositionally biased region" description="Polar residues" evidence="8">
    <location>
        <begin position="330"/>
        <end position="350"/>
    </location>
</feature>
<dbReference type="GO" id="GO:0003950">
    <property type="term" value="F:NAD+ poly-ADP-ribosyltransferase activity"/>
    <property type="evidence" value="ECO:0007669"/>
    <property type="project" value="UniProtKB-UniRule"/>
</dbReference>
<dbReference type="InterPro" id="IPR043472">
    <property type="entry name" value="Macro_dom-like"/>
</dbReference>
<dbReference type="InterPro" id="IPR002589">
    <property type="entry name" value="Macro_dom"/>
</dbReference>
<evidence type="ECO:0000256" key="2">
    <source>
        <dbReference type="ARBA" id="ARBA00022676"/>
    </source>
</evidence>
<dbReference type="PROSITE" id="PS51059">
    <property type="entry name" value="PARP_CATALYTIC"/>
    <property type="match status" value="1"/>
</dbReference>
<dbReference type="SMART" id="SM00506">
    <property type="entry name" value="A1pp"/>
    <property type="match status" value="1"/>
</dbReference>
<evidence type="ECO:0000256" key="5">
    <source>
        <dbReference type="ARBA" id="ARBA00023242"/>
    </source>
</evidence>
<dbReference type="GO" id="GO:0005634">
    <property type="term" value="C:nucleus"/>
    <property type="evidence" value="ECO:0007669"/>
    <property type="project" value="UniProtKB-SubCell"/>
</dbReference>
<keyword evidence="2 7" id="KW-0328">Glycosyltransferase</keyword>
<dbReference type="Pfam" id="PF00644">
    <property type="entry name" value="PARP"/>
    <property type="match status" value="1"/>
</dbReference>
<dbReference type="GO" id="GO:0005737">
    <property type="term" value="C:cytoplasm"/>
    <property type="evidence" value="ECO:0007669"/>
    <property type="project" value="TreeGrafter"/>
</dbReference>
<dbReference type="SUPFAM" id="SSF54928">
    <property type="entry name" value="RNA-binding domain, RBD"/>
    <property type="match status" value="2"/>
</dbReference>
<feature type="domain" description="Macro" evidence="11">
    <location>
        <begin position="1366"/>
        <end position="1552"/>
    </location>
</feature>
<evidence type="ECO:0000256" key="4">
    <source>
        <dbReference type="ARBA" id="ARBA00023027"/>
    </source>
</evidence>
<evidence type="ECO:0000256" key="3">
    <source>
        <dbReference type="ARBA" id="ARBA00022679"/>
    </source>
</evidence>
<dbReference type="InterPro" id="IPR052056">
    <property type="entry name" value="Mono-ARTD/PARP"/>
</dbReference>
<feature type="region of interest" description="Disordered" evidence="8">
    <location>
        <begin position="330"/>
        <end position="352"/>
    </location>
</feature>
<dbReference type="PROSITE" id="PS51154">
    <property type="entry name" value="MACRO"/>
    <property type="match status" value="1"/>
</dbReference>
<feature type="compositionally biased region" description="Basic and acidic residues" evidence="8">
    <location>
        <begin position="180"/>
        <end position="205"/>
    </location>
</feature>
<feature type="domain" description="RRM" evidence="9">
    <location>
        <begin position="613"/>
        <end position="692"/>
    </location>
</feature>
<feature type="region of interest" description="Disordered" evidence="8">
    <location>
        <begin position="125"/>
        <end position="205"/>
    </location>
</feature>
<feature type="region of interest" description="Disordered" evidence="8">
    <location>
        <begin position="1343"/>
        <end position="1371"/>
    </location>
</feature>
<evidence type="ECO:0000259" key="9">
    <source>
        <dbReference type="PROSITE" id="PS50102"/>
    </source>
</evidence>
<evidence type="ECO:0000256" key="6">
    <source>
        <dbReference type="PROSITE-ProRule" id="PRU00176"/>
    </source>
</evidence>
<feature type="compositionally biased region" description="Basic and acidic residues" evidence="8">
    <location>
        <begin position="125"/>
        <end position="172"/>
    </location>
</feature>
<dbReference type="GO" id="GO:0003723">
    <property type="term" value="F:RNA binding"/>
    <property type="evidence" value="ECO:0007669"/>
    <property type="project" value="UniProtKB-UniRule"/>
</dbReference>
<evidence type="ECO:0000256" key="8">
    <source>
        <dbReference type="SAM" id="MobiDB-lite"/>
    </source>
</evidence>
<reference evidence="12" key="1">
    <citation type="journal article" date="2021" name="Genome Biol. Evol.">
        <title>A High-Quality Reference Genome for a Parasitic Bivalve with Doubly Uniparental Inheritance (Bivalvia: Unionida).</title>
        <authorList>
            <person name="Smith C.H."/>
        </authorList>
    </citation>
    <scope>NUCLEOTIDE SEQUENCE</scope>
    <source>
        <strain evidence="12">CHS0354</strain>
    </source>
</reference>
<keyword evidence="6" id="KW-0694">RNA-binding</keyword>
<name>A0AAE0VTX8_9BIVA</name>
<dbReference type="SMART" id="SM00360">
    <property type="entry name" value="RRM"/>
    <property type="match status" value="3"/>
</dbReference>
<dbReference type="Pfam" id="PF23085">
    <property type="entry name" value="RRM_PARP14_3"/>
    <property type="match status" value="2"/>
</dbReference>
<dbReference type="CDD" id="cd00590">
    <property type="entry name" value="RRM_SF"/>
    <property type="match status" value="1"/>
</dbReference>
<feature type="region of interest" description="Disordered" evidence="8">
    <location>
        <begin position="516"/>
        <end position="537"/>
    </location>
</feature>
<feature type="domain" description="RRM" evidence="9">
    <location>
        <begin position="698"/>
        <end position="777"/>
    </location>
</feature>
<evidence type="ECO:0000256" key="1">
    <source>
        <dbReference type="ARBA" id="ARBA00004123"/>
    </source>
</evidence>
<keyword evidence="4 7" id="KW-0520">NAD</keyword>
<dbReference type="GO" id="GO:0010629">
    <property type="term" value="P:negative regulation of gene expression"/>
    <property type="evidence" value="ECO:0007669"/>
    <property type="project" value="TreeGrafter"/>
</dbReference>
<evidence type="ECO:0000313" key="13">
    <source>
        <dbReference type="Proteomes" id="UP001195483"/>
    </source>
</evidence>
<evidence type="ECO:0000256" key="7">
    <source>
        <dbReference type="RuleBase" id="RU362114"/>
    </source>
</evidence>
<feature type="region of interest" description="Disordered" evidence="8">
    <location>
        <begin position="17"/>
        <end position="50"/>
    </location>
</feature>
<feature type="domain" description="PARP catalytic" evidence="10">
    <location>
        <begin position="1694"/>
        <end position="1923"/>
    </location>
</feature>
<dbReference type="InterPro" id="IPR000504">
    <property type="entry name" value="RRM_dom"/>
</dbReference>
<dbReference type="EC" id="2.4.2.-" evidence="7"/>
<dbReference type="Pfam" id="PF01661">
    <property type="entry name" value="Macro"/>
    <property type="match status" value="1"/>
</dbReference>
<dbReference type="InterPro" id="IPR035979">
    <property type="entry name" value="RBD_domain_sf"/>
</dbReference>
<dbReference type="InterPro" id="IPR012677">
    <property type="entry name" value="Nucleotide-bd_a/b_plait_sf"/>
</dbReference>
<comment type="subcellular location">
    <subcellularLocation>
        <location evidence="1">Nucleus</location>
    </subcellularLocation>
</comment>
<comment type="caution">
    <text evidence="12">The sequence shown here is derived from an EMBL/GenBank/DDBJ whole genome shotgun (WGS) entry which is preliminary data.</text>
</comment>
<keyword evidence="13" id="KW-1185">Reference proteome</keyword>
<organism evidence="12 13">
    <name type="scientific">Potamilus streckersoni</name>
    <dbReference type="NCBI Taxonomy" id="2493646"/>
    <lineage>
        <taxon>Eukaryota</taxon>
        <taxon>Metazoa</taxon>
        <taxon>Spiralia</taxon>
        <taxon>Lophotrochozoa</taxon>
        <taxon>Mollusca</taxon>
        <taxon>Bivalvia</taxon>
        <taxon>Autobranchia</taxon>
        <taxon>Heteroconchia</taxon>
        <taxon>Palaeoheterodonta</taxon>
        <taxon>Unionida</taxon>
        <taxon>Unionoidea</taxon>
        <taxon>Unionidae</taxon>
        <taxon>Ambleminae</taxon>
        <taxon>Lampsilini</taxon>
        <taxon>Potamilus</taxon>
    </lineage>
</organism>
<dbReference type="CDD" id="cd12547">
    <property type="entry name" value="RRM1_2_PAR10"/>
    <property type="match status" value="2"/>
</dbReference>
<dbReference type="GO" id="GO:0003714">
    <property type="term" value="F:transcription corepressor activity"/>
    <property type="evidence" value="ECO:0007669"/>
    <property type="project" value="TreeGrafter"/>
</dbReference>
<gene>
    <name evidence="12" type="ORF">CHS0354_015917</name>
</gene>
<dbReference type="PROSITE" id="PS50102">
    <property type="entry name" value="RRM"/>
    <property type="match status" value="2"/>
</dbReference>
<evidence type="ECO:0000259" key="11">
    <source>
        <dbReference type="PROSITE" id="PS51154"/>
    </source>
</evidence>
<proteinExistence type="predicted"/>
<dbReference type="EMBL" id="JAEAOA010000985">
    <property type="protein sequence ID" value="KAK3589891.1"/>
    <property type="molecule type" value="Genomic_DNA"/>
</dbReference>
<accession>A0AAE0VTX8</accession>
<dbReference type="InterPro" id="IPR034464">
    <property type="entry name" value="PAR10_RRM1_2"/>
</dbReference>
<keyword evidence="5" id="KW-0539">Nucleus</keyword>
<evidence type="ECO:0000313" key="12">
    <source>
        <dbReference type="EMBL" id="KAK3589891.1"/>
    </source>
</evidence>
<dbReference type="Gene3D" id="3.30.70.330">
    <property type="match status" value="3"/>
</dbReference>
<dbReference type="SUPFAM" id="SSF52949">
    <property type="entry name" value="Macro domain-like"/>
    <property type="match status" value="1"/>
</dbReference>
<reference evidence="12" key="3">
    <citation type="submission" date="2023-05" db="EMBL/GenBank/DDBJ databases">
        <authorList>
            <person name="Smith C.H."/>
        </authorList>
    </citation>
    <scope>NUCLEOTIDE SEQUENCE</scope>
    <source>
        <strain evidence="12">CHS0354</strain>
        <tissue evidence="12">Mantle</tissue>
    </source>
</reference>
<reference evidence="12" key="2">
    <citation type="journal article" date="2021" name="Genome Biol. Evol.">
        <title>Developing a high-quality reference genome for a parasitic bivalve with doubly uniparental inheritance (Bivalvia: Unionida).</title>
        <authorList>
            <person name="Smith C.H."/>
        </authorList>
    </citation>
    <scope>NUCLEOTIDE SEQUENCE</scope>
    <source>
        <strain evidence="12">CHS0354</strain>
        <tissue evidence="12">Mantle</tissue>
    </source>
</reference>
<keyword evidence="3 7" id="KW-0808">Transferase</keyword>
<dbReference type="Gene3D" id="3.90.228.10">
    <property type="match status" value="1"/>
</dbReference>